<dbReference type="OrthoDB" id="43744at2759"/>
<evidence type="ECO:0000259" key="1">
    <source>
        <dbReference type="Pfam" id="PF00326"/>
    </source>
</evidence>
<dbReference type="Gene3D" id="3.40.50.1820">
    <property type="entry name" value="alpha/beta hydrolase"/>
    <property type="match status" value="1"/>
</dbReference>
<dbReference type="PANTHER" id="PTHR43056:SF5">
    <property type="entry name" value="PEPTIDASE S9 PROLYL OLIGOPEPTIDASE CATALYTIC DOMAIN-CONTAINING PROTEIN"/>
    <property type="match status" value="1"/>
</dbReference>
<dbReference type="EMBL" id="LK052946">
    <property type="protein sequence ID" value="CDR45501.1"/>
    <property type="molecule type" value="Genomic_DNA"/>
</dbReference>
<sequence>MAGKTTAQYGAWKSPISTDLVLASAVSLAEPKVSPTRSALAWLEGRPQEKGRSAIVYQKLQGGEQEQVLPDAKWNARTRVQEYGGSSWSFESDDSILFSSMEGPAYRVKRSADGKWSEPEQVTPESSVLRYADFAPHPSPSLSSSLTLSILEDHTNDTPATVVTTLVALSTSDRKYYEVASGADFYAAPEWSPSGKYICWVQWMHPDMPWEGSELYVARVNNPEKPDAANLIDQASIRKVAGKPKNGESISQPRWAEGDKDTLVFLSDRTGFYELYKYEPEGDKEVKLLLKEPTGADVGGPDWVLGQQTHMPLSSTQWVSNASGGKLRIISLADGSSELVDTPYVSVGQVDVVSPTQVAVLGAPATAPSVISLLDLPKGSGEAKEKVLKVSSSASVDSAFISKGEKIEYPTRDGSKAYGLFYAPSSGSHVAPEGSLPPLVVRCHGGPTASARRGLDWMIAFFTSRGFAYVDVDYGGSTGYGKEFRERLSGTWGIVDVEDTISCVEWLVQQGKVDKSKVAITGGSAGGFTVLASLCDSKVFTAGTSSYGVSDLKLLAEDTHKFESNYLFKLLGGTPAEVPKNYHDRSPIFKASQITAPLLLLQGTEDKVVPQSQAETMLEEVKKNGSTCEMLLFEGEGHGFRGRDARKRAMEAELGWYRKTWGIEADE</sequence>
<gene>
    <name evidence="2" type="ORF">RHTO0S_11e00980g</name>
</gene>
<organism evidence="2">
    <name type="scientific">Rhodotorula toruloides</name>
    <name type="common">Yeast</name>
    <name type="synonym">Rhodosporidium toruloides</name>
    <dbReference type="NCBI Taxonomy" id="5286"/>
    <lineage>
        <taxon>Eukaryota</taxon>
        <taxon>Fungi</taxon>
        <taxon>Dikarya</taxon>
        <taxon>Basidiomycota</taxon>
        <taxon>Pucciniomycotina</taxon>
        <taxon>Microbotryomycetes</taxon>
        <taxon>Sporidiobolales</taxon>
        <taxon>Sporidiobolaceae</taxon>
        <taxon>Rhodotorula</taxon>
    </lineage>
</organism>
<dbReference type="Pfam" id="PF00326">
    <property type="entry name" value="Peptidase_S9"/>
    <property type="match status" value="1"/>
</dbReference>
<dbReference type="InterPro" id="IPR029058">
    <property type="entry name" value="AB_hydrolase_fold"/>
</dbReference>
<dbReference type="InterPro" id="IPR001375">
    <property type="entry name" value="Peptidase_S9_cat"/>
</dbReference>
<dbReference type="AlphaFoldDB" id="A0A061B6G0"/>
<dbReference type="Gene3D" id="2.120.10.30">
    <property type="entry name" value="TolB, C-terminal domain"/>
    <property type="match status" value="1"/>
</dbReference>
<reference evidence="2" key="1">
    <citation type="journal article" date="2014" name="Genome Announc.">
        <title>Draft genome sequence of Rhodosporidium toruloides CECT1137, an oleaginous yeast of biotechnological interest.</title>
        <authorList>
            <person name="Morin N."/>
            <person name="Calcas X."/>
            <person name="Devillers H."/>
            <person name="Durrens P."/>
            <person name="Sherman D.J."/>
            <person name="Nicaud J.-M."/>
            <person name="Neuveglise C."/>
        </authorList>
    </citation>
    <scope>NUCLEOTIDE SEQUENCE</scope>
    <source>
        <strain evidence="2">CECT1137</strain>
    </source>
</reference>
<proteinExistence type="predicted"/>
<protein>
    <submittedName>
        <fullName evidence="2">RHTO0S11e00980g1_1</fullName>
    </submittedName>
</protein>
<feature type="domain" description="Peptidase S9 prolyl oligopeptidase catalytic" evidence="1">
    <location>
        <begin position="455"/>
        <end position="661"/>
    </location>
</feature>
<dbReference type="PANTHER" id="PTHR43056">
    <property type="entry name" value="PEPTIDASE S9 PROLYL OLIGOPEPTIDASE"/>
    <property type="match status" value="1"/>
</dbReference>
<dbReference type="SUPFAM" id="SSF53474">
    <property type="entry name" value="alpha/beta-Hydrolases"/>
    <property type="match status" value="1"/>
</dbReference>
<evidence type="ECO:0000313" key="2">
    <source>
        <dbReference type="EMBL" id="CDR45501.1"/>
    </source>
</evidence>
<dbReference type="InterPro" id="IPR050585">
    <property type="entry name" value="Xaa-Pro_dipeptidyl-ppase/CocE"/>
</dbReference>
<dbReference type="SUPFAM" id="SSF82171">
    <property type="entry name" value="DPP6 N-terminal domain-like"/>
    <property type="match status" value="1"/>
</dbReference>
<dbReference type="InterPro" id="IPR011042">
    <property type="entry name" value="6-blade_b-propeller_TolB-like"/>
</dbReference>
<dbReference type="GO" id="GO:0008236">
    <property type="term" value="F:serine-type peptidase activity"/>
    <property type="evidence" value="ECO:0007669"/>
    <property type="project" value="InterPro"/>
</dbReference>
<name>A0A061B6G0_RHOTO</name>
<accession>A0A061B6G0</accession>
<dbReference type="GO" id="GO:0006508">
    <property type="term" value="P:proteolysis"/>
    <property type="evidence" value="ECO:0007669"/>
    <property type="project" value="InterPro"/>
</dbReference>